<comment type="similarity">
    <text evidence="1">Belongs to the 2Fe2S plant-type ferredoxin family.</text>
</comment>
<dbReference type="InterPro" id="IPR001041">
    <property type="entry name" value="2Fe-2S_ferredoxin-type"/>
</dbReference>
<dbReference type="SUPFAM" id="SSF54292">
    <property type="entry name" value="2Fe-2S ferredoxin-like"/>
    <property type="match status" value="1"/>
</dbReference>
<dbReference type="InterPro" id="IPR012675">
    <property type="entry name" value="Beta-grasp_dom_sf"/>
</dbReference>
<dbReference type="PROSITE" id="PS51257">
    <property type="entry name" value="PROKAR_LIPOPROTEIN"/>
    <property type="match status" value="1"/>
</dbReference>
<dbReference type="PANTHER" id="PTHR43112">
    <property type="entry name" value="FERREDOXIN"/>
    <property type="match status" value="1"/>
</dbReference>
<dbReference type="GO" id="GO:0051537">
    <property type="term" value="F:2 iron, 2 sulfur cluster binding"/>
    <property type="evidence" value="ECO:0007669"/>
    <property type="project" value="UniProtKB-KW"/>
</dbReference>
<name>A0A7S1SKS6_9CHLO</name>
<proteinExistence type="inferred from homology"/>
<keyword evidence="2" id="KW-0813">Transport</keyword>
<dbReference type="PANTHER" id="PTHR43112:SF9">
    <property type="entry name" value="FERREDOXIN C 1, CHLOROPLASTIC"/>
    <property type="match status" value="1"/>
</dbReference>
<evidence type="ECO:0000256" key="2">
    <source>
        <dbReference type="ARBA" id="ARBA00022448"/>
    </source>
</evidence>
<dbReference type="Pfam" id="PF00111">
    <property type="entry name" value="Fer2"/>
    <property type="match status" value="1"/>
</dbReference>
<dbReference type="AlphaFoldDB" id="A0A7S1SKS6"/>
<evidence type="ECO:0000256" key="7">
    <source>
        <dbReference type="ARBA" id="ARBA00023014"/>
    </source>
</evidence>
<keyword evidence="5" id="KW-0249">Electron transport</keyword>
<evidence type="ECO:0000256" key="1">
    <source>
        <dbReference type="ARBA" id="ARBA00007874"/>
    </source>
</evidence>
<dbReference type="CDD" id="cd00207">
    <property type="entry name" value="fer2"/>
    <property type="match status" value="1"/>
</dbReference>
<comment type="cofactor">
    <cofactor evidence="8">
        <name>[2Fe-2S] cluster</name>
        <dbReference type="ChEBI" id="CHEBI:190135"/>
    </cofactor>
</comment>
<evidence type="ECO:0000256" key="6">
    <source>
        <dbReference type="ARBA" id="ARBA00023004"/>
    </source>
</evidence>
<keyword evidence="6" id="KW-0408">Iron</keyword>
<organism evidence="10">
    <name type="scientific">Tetraselmis chuii</name>
    <dbReference type="NCBI Taxonomy" id="63592"/>
    <lineage>
        <taxon>Eukaryota</taxon>
        <taxon>Viridiplantae</taxon>
        <taxon>Chlorophyta</taxon>
        <taxon>core chlorophytes</taxon>
        <taxon>Chlorodendrophyceae</taxon>
        <taxon>Chlorodendrales</taxon>
        <taxon>Chlorodendraceae</taxon>
        <taxon>Tetraselmis</taxon>
    </lineage>
</organism>
<dbReference type="GO" id="GO:0046872">
    <property type="term" value="F:metal ion binding"/>
    <property type="evidence" value="ECO:0007669"/>
    <property type="project" value="UniProtKB-KW"/>
</dbReference>
<feature type="domain" description="2Fe-2S ferredoxin-type" evidence="9">
    <location>
        <begin position="57"/>
        <end position="146"/>
    </location>
</feature>
<keyword evidence="3" id="KW-0001">2Fe-2S</keyword>
<dbReference type="Gene3D" id="3.10.20.30">
    <property type="match status" value="1"/>
</dbReference>
<evidence type="ECO:0000256" key="3">
    <source>
        <dbReference type="ARBA" id="ARBA00022714"/>
    </source>
</evidence>
<evidence type="ECO:0000259" key="9">
    <source>
        <dbReference type="PROSITE" id="PS51085"/>
    </source>
</evidence>
<dbReference type="EMBL" id="HBGG01006765">
    <property type="protein sequence ID" value="CAD9201094.1"/>
    <property type="molecule type" value="Transcribed_RNA"/>
</dbReference>
<dbReference type="PROSITE" id="PS51085">
    <property type="entry name" value="2FE2S_FER_2"/>
    <property type="match status" value="1"/>
</dbReference>
<dbReference type="GO" id="GO:0009507">
    <property type="term" value="C:chloroplast"/>
    <property type="evidence" value="ECO:0007669"/>
    <property type="project" value="TreeGrafter"/>
</dbReference>
<gene>
    <name evidence="10" type="ORF">TCHU04912_LOCUS3327</name>
</gene>
<evidence type="ECO:0000256" key="8">
    <source>
        <dbReference type="ARBA" id="ARBA00034078"/>
    </source>
</evidence>
<evidence type="ECO:0000256" key="5">
    <source>
        <dbReference type="ARBA" id="ARBA00022982"/>
    </source>
</evidence>
<sequence length="156" mass="16424">MSSTVRCTALSSASPAASLSCVRGNGLAGRGVAALSTRLALRRPSTSVRGTVLVRAHKVTLNFEGKAYELEVSEDENILEVALDQGLELPCDCRMGVCMTCPAKKVSGEIDQGAGMLSEDTIEKGYTLLCVASPKSDAVIDCIEEDELLAVQMGEI</sequence>
<protein>
    <recommendedName>
        <fullName evidence="9">2Fe-2S ferredoxin-type domain-containing protein</fullName>
    </recommendedName>
</protein>
<accession>A0A7S1SKS6</accession>
<evidence type="ECO:0000313" key="10">
    <source>
        <dbReference type="EMBL" id="CAD9201094.1"/>
    </source>
</evidence>
<dbReference type="InterPro" id="IPR036010">
    <property type="entry name" value="2Fe-2S_ferredoxin-like_sf"/>
</dbReference>
<evidence type="ECO:0000256" key="4">
    <source>
        <dbReference type="ARBA" id="ARBA00022723"/>
    </source>
</evidence>
<reference evidence="10" key="1">
    <citation type="submission" date="2021-01" db="EMBL/GenBank/DDBJ databases">
        <authorList>
            <person name="Corre E."/>
            <person name="Pelletier E."/>
            <person name="Niang G."/>
            <person name="Scheremetjew M."/>
            <person name="Finn R."/>
            <person name="Kale V."/>
            <person name="Holt S."/>
            <person name="Cochrane G."/>
            <person name="Meng A."/>
            <person name="Brown T."/>
            <person name="Cohen L."/>
        </authorList>
    </citation>
    <scope>NUCLEOTIDE SEQUENCE</scope>
    <source>
        <strain evidence="10">PLY429</strain>
    </source>
</reference>
<keyword evidence="7" id="KW-0411">Iron-sulfur</keyword>
<keyword evidence="4" id="KW-0479">Metal-binding</keyword>